<evidence type="ECO:0000259" key="1">
    <source>
        <dbReference type="Pfam" id="PF12937"/>
    </source>
</evidence>
<organism evidence="2 3">
    <name type="scientific">Mycena venus</name>
    <dbReference type="NCBI Taxonomy" id="2733690"/>
    <lineage>
        <taxon>Eukaryota</taxon>
        <taxon>Fungi</taxon>
        <taxon>Dikarya</taxon>
        <taxon>Basidiomycota</taxon>
        <taxon>Agaricomycotina</taxon>
        <taxon>Agaricomycetes</taxon>
        <taxon>Agaricomycetidae</taxon>
        <taxon>Agaricales</taxon>
        <taxon>Marasmiineae</taxon>
        <taxon>Mycenaceae</taxon>
        <taxon>Mycena</taxon>
    </lineage>
</organism>
<keyword evidence="3" id="KW-1185">Reference proteome</keyword>
<reference evidence="2" key="1">
    <citation type="submission" date="2020-05" db="EMBL/GenBank/DDBJ databases">
        <title>Mycena genomes resolve the evolution of fungal bioluminescence.</title>
        <authorList>
            <person name="Tsai I.J."/>
        </authorList>
    </citation>
    <scope>NUCLEOTIDE SEQUENCE</scope>
    <source>
        <strain evidence="2">CCC161011</strain>
    </source>
</reference>
<gene>
    <name evidence="2" type="ORF">MVEN_00634800</name>
</gene>
<accession>A0A8H6YKL0</accession>
<dbReference type="InterPro" id="IPR032675">
    <property type="entry name" value="LRR_dom_sf"/>
</dbReference>
<dbReference type="Pfam" id="PF12937">
    <property type="entry name" value="F-box-like"/>
    <property type="match status" value="1"/>
</dbReference>
<dbReference type="EMBL" id="JACAZI010000004">
    <property type="protein sequence ID" value="KAF7362850.1"/>
    <property type="molecule type" value="Genomic_DNA"/>
</dbReference>
<comment type="caution">
    <text evidence="2">The sequence shown here is derived from an EMBL/GenBank/DDBJ whole genome shotgun (WGS) entry which is preliminary data.</text>
</comment>
<dbReference type="AlphaFoldDB" id="A0A8H6YKL0"/>
<feature type="domain" description="F-box" evidence="1">
    <location>
        <begin position="94"/>
        <end position="159"/>
    </location>
</feature>
<dbReference type="Proteomes" id="UP000620124">
    <property type="component" value="Unassembled WGS sequence"/>
</dbReference>
<proteinExistence type="predicted"/>
<dbReference type="Gene3D" id="1.20.1280.50">
    <property type="match status" value="1"/>
</dbReference>
<dbReference type="OrthoDB" id="3266451at2759"/>
<evidence type="ECO:0000313" key="2">
    <source>
        <dbReference type="EMBL" id="KAF7362850.1"/>
    </source>
</evidence>
<sequence length="550" mass="62274">MDSPLNVDGSVFSSSLLPTPAQSAQLLQLLRCNSLLTHSESEELEAVIASALVDIARYDVEIGQSPGAMDRMVSERVVLQEYVDKCRSAFSPVRRLPPEILAHIFAFCSPDLIPLYEPQQSLPLDPLARTAQLHLLRLSRVCFGWREIVMGTPWLWTTIEGDFTDPLIIERGIALLSQSLQRSARCSLAIHLAAWDDTPGLELLAQHSQRWQSADIFMYRMDAKFLSGIKGNLPLLEHLDLNLGRNEEIGPIDMFEFAPKLTRVALVAGGAVPRLPWSQLREVTLHSNFVDQDRVFVALAIMPQCSNECAFRLCGLDATEWILPIPEFGSVTSDIWSLDLTLKDESSSDHCREALGALLARCTFPCFRSLRFRSRRQDPPLHWPRNDFAAFASRSSLRERLTTLHLHDMVITEDEFIECLSEMHALSHLFMQDVPRWLADDTDHVETDHVDTNHILITDSLLRRLTWTPDTARLGPHLASLHVATLFTFDHHALLDLITSRIVSGSRDGPFEVGLEWMDREPLIADSVLSRVRELQSQGKLRWRLECRTD</sequence>
<name>A0A8H6YKL0_9AGAR</name>
<protein>
    <submittedName>
        <fullName evidence="2">F-box domain-containing protein</fullName>
    </submittedName>
</protein>
<dbReference type="Gene3D" id="3.80.10.10">
    <property type="entry name" value="Ribonuclease Inhibitor"/>
    <property type="match status" value="1"/>
</dbReference>
<evidence type="ECO:0000313" key="3">
    <source>
        <dbReference type="Proteomes" id="UP000620124"/>
    </source>
</evidence>
<dbReference type="InterPro" id="IPR001810">
    <property type="entry name" value="F-box_dom"/>
</dbReference>